<dbReference type="PROSITE" id="PS51898">
    <property type="entry name" value="TYR_RECOMBINASE"/>
    <property type="match status" value="1"/>
</dbReference>
<dbReference type="Gene3D" id="1.10.443.10">
    <property type="entry name" value="Intergrase catalytic core"/>
    <property type="match status" value="1"/>
</dbReference>
<dbReference type="GO" id="GO:0015074">
    <property type="term" value="P:DNA integration"/>
    <property type="evidence" value="ECO:0007669"/>
    <property type="project" value="InterPro"/>
</dbReference>
<dbReference type="EMBL" id="SMTF01000003">
    <property type="protein sequence ID" value="TDK26313.1"/>
    <property type="molecule type" value="Genomic_DNA"/>
</dbReference>
<evidence type="ECO:0000256" key="1">
    <source>
        <dbReference type="ARBA" id="ARBA00023125"/>
    </source>
</evidence>
<comment type="caution">
    <text evidence="4">The sequence shown here is derived from an EMBL/GenBank/DDBJ whole genome shotgun (WGS) entry which is preliminary data.</text>
</comment>
<reference evidence="4 5" key="1">
    <citation type="submission" date="2019-03" db="EMBL/GenBank/DDBJ databases">
        <title>Luteimonas zhaokaii sp.nov., isolated from the rectal contents of Plateau pika in Yushu, Qinghai Province, China.</title>
        <authorList>
            <person name="Zhang G."/>
        </authorList>
    </citation>
    <scope>NUCLEOTIDE SEQUENCE [LARGE SCALE GENOMIC DNA]</scope>
    <source>
        <strain evidence="4 5">B9</strain>
    </source>
</reference>
<dbReference type="OrthoDB" id="9057547at2"/>
<name>A0A4R5TYM9_9GAMM</name>
<dbReference type="InterPro" id="IPR002104">
    <property type="entry name" value="Integrase_catalytic"/>
</dbReference>
<dbReference type="InterPro" id="IPR013762">
    <property type="entry name" value="Integrase-like_cat_sf"/>
</dbReference>
<dbReference type="CDD" id="cd01189">
    <property type="entry name" value="INT_ICEBs1_C_like"/>
    <property type="match status" value="1"/>
</dbReference>
<dbReference type="Proteomes" id="UP000294796">
    <property type="component" value="Unassembled WGS sequence"/>
</dbReference>
<dbReference type="InterPro" id="IPR011010">
    <property type="entry name" value="DNA_brk_join_enz"/>
</dbReference>
<evidence type="ECO:0000313" key="4">
    <source>
        <dbReference type="EMBL" id="TDK26313.1"/>
    </source>
</evidence>
<dbReference type="GO" id="GO:0003677">
    <property type="term" value="F:DNA binding"/>
    <property type="evidence" value="ECO:0007669"/>
    <property type="project" value="UniProtKB-KW"/>
</dbReference>
<evidence type="ECO:0000313" key="5">
    <source>
        <dbReference type="Proteomes" id="UP000294796"/>
    </source>
</evidence>
<dbReference type="GO" id="GO:0006310">
    <property type="term" value="P:DNA recombination"/>
    <property type="evidence" value="ECO:0007669"/>
    <property type="project" value="UniProtKB-KW"/>
</dbReference>
<dbReference type="InterPro" id="IPR010998">
    <property type="entry name" value="Integrase_recombinase_N"/>
</dbReference>
<dbReference type="SUPFAM" id="SSF56349">
    <property type="entry name" value="DNA breaking-rejoining enzymes"/>
    <property type="match status" value="1"/>
</dbReference>
<dbReference type="Pfam" id="PF00589">
    <property type="entry name" value="Phage_integrase"/>
    <property type="match status" value="1"/>
</dbReference>
<sequence length="324" mass="36356">MLMHACLELVMNAVVQFRQPHSPASASLADFACTWFDQVSIGWRVSTQRRVGHILQRYLLPELKMHRIDGFDRAALMGLRLRLARESGCSTKRINAVLQVLAQCLGEREYRYGIVNPGRSLPPLPVARPQIQPFTLPELQRLRAAAPAHLSEYVWIRGLVGLRSGEANGLCWDCVDRARRTLEVRRARADGRESLPKTASSQRLIPMCAAVAEAFDRQWQLTGSVGGYVFLSRRGRALDIQNFARRDWRRILEAEGLAFRGPEQLRHTAATLMLAAGEAPTFVAQVLGHADCRMLLTIYARHVAGATGRRDGVALEAMLRERTR</sequence>
<dbReference type="Gene3D" id="1.10.150.130">
    <property type="match status" value="1"/>
</dbReference>
<protein>
    <submittedName>
        <fullName evidence="4">Site-specific integrase</fullName>
    </submittedName>
</protein>
<proteinExistence type="predicted"/>
<keyword evidence="1" id="KW-0238">DNA-binding</keyword>
<evidence type="ECO:0000259" key="3">
    <source>
        <dbReference type="PROSITE" id="PS51898"/>
    </source>
</evidence>
<evidence type="ECO:0000256" key="2">
    <source>
        <dbReference type="ARBA" id="ARBA00023172"/>
    </source>
</evidence>
<organism evidence="4 5">
    <name type="scientific">Luteimonas aestuarii</name>
    <dbReference type="NCBI Taxonomy" id="453837"/>
    <lineage>
        <taxon>Bacteria</taxon>
        <taxon>Pseudomonadati</taxon>
        <taxon>Pseudomonadota</taxon>
        <taxon>Gammaproteobacteria</taxon>
        <taxon>Lysobacterales</taxon>
        <taxon>Lysobacteraceae</taxon>
        <taxon>Luteimonas</taxon>
    </lineage>
</organism>
<gene>
    <name evidence="4" type="ORF">E2F46_06930</name>
</gene>
<accession>A0A4R5TYM9</accession>
<feature type="domain" description="Tyr recombinase" evidence="3">
    <location>
        <begin position="129"/>
        <end position="315"/>
    </location>
</feature>
<dbReference type="AlphaFoldDB" id="A0A4R5TYM9"/>
<keyword evidence="2" id="KW-0233">DNA recombination</keyword>
<keyword evidence="5" id="KW-1185">Reference proteome</keyword>